<proteinExistence type="inferred from homology"/>
<keyword evidence="7" id="KW-1185">Reference proteome</keyword>
<gene>
    <name evidence="6" type="ORF">IC229_10805</name>
</gene>
<organism evidence="6 7">
    <name type="scientific">Spirosoma profusum</name>
    <dbReference type="NCBI Taxonomy" id="2771354"/>
    <lineage>
        <taxon>Bacteria</taxon>
        <taxon>Pseudomonadati</taxon>
        <taxon>Bacteroidota</taxon>
        <taxon>Cytophagia</taxon>
        <taxon>Cytophagales</taxon>
        <taxon>Cytophagaceae</taxon>
        <taxon>Spirosoma</taxon>
    </lineage>
</organism>
<dbReference type="Gene3D" id="2.60.120.380">
    <property type="match status" value="1"/>
</dbReference>
<dbReference type="SUPFAM" id="SSF52743">
    <property type="entry name" value="Subtilisin-like"/>
    <property type="match status" value="1"/>
</dbReference>
<evidence type="ECO:0000256" key="2">
    <source>
        <dbReference type="PROSITE-ProRule" id="PRU01240"/>
    </source>
</evidence>
<feature type="active site" description="Charge relay system" evidence="2">
    <location>
        <position position="367"/>
    </location>
</feature>
<comment type="similarity">
    <text evidence="1 2">Belongs to the peptidase S8 family.</text>
</comment>
<name>A0A927AQU0_9BACT</name>
<evidence type="ECO:0000313" key="7">
    <source>
        <dbReference type="Proteomes" id="UP000598820"/>
    </source>
</evidence>
<dbReference type="Gene3D" id="3.40.50.200">
    <property type="entry name" value="Peptidase S8/S53 domain"/>
    <property type="match status" value="1"/>
</dbReference>
<dbReference type="InterPro" id="IPR008979">
    <property type="entry name" value="Galactose-bd-like_sf"/>
</dbReference>
<dbReference type="PANTHER" id="PTHR43399">
    <property type="entry name" value="SUBTILISIN-RELATED"/>
    <property type="match status" value="1"/>
</dbReference>
<feature type="domain" description="Secretion system C-terminal sorting" evidence="5">
    <location>
        <begin position="835"/>
        <end position="910"/>
    </location>
</feature>
<dbReference type="SUPFAM" id="SSF49785">
    <property type="entry name" value="Galactose-binding domain-like"/>
    <property type="match status" value="1"/>
</dbReference>
<feature type="region of interest" description="Disordered" evidence="3">
    <location>
        <begin position="257"/>
        <end position="288"/>
    </location>
</feature>
<dbReference type="Gene3D" id="2.60.40.10">
    <property type="entry name" value="Immunoglobulins"/>
    <property type="match status" value="1"/>
</dbReference>
<dbReference type="InterPro" id="IPR000209">
    <property type="entry name" value="Peptidase_S8/S53_dom"/>
</dbReference>
<dbReference type="NCBIfam" id="TIGR04183">
    <property type="entry name" value="Por_Secre_tail"/>
    <property type="match status" value="1"/>
</dbReference>
<dbReference type="InterPro" id="IPR036852">
    <property type="entry name" value="Peptidase_S8/S53_dom_sf"/>
</dbReference>
<dbReference type="GO" id="GO:0006508">
    <property type="term" value="P:proteolysis"/>
    <property type="evidence" value="ECO:0007669"/>
    <property type="project" value="UniProtKB-KW"/>
</dbReference>
<dbReference type="InterPro" id="IPR051048">
    <property type="entry name" value="Peptidase_S8/S53_subtilisin"/>
</dbReference>
<dbReference type="GO" id="GO:0004252">
    <property type="term" value="F:serine-type endopeptidase activity"/>
    <property type="evidence" value="ECO:0007669"/>
    <property type="project" value="UniProtKB-UniRule"/>
</dbReference>
<sequence>MNGSICTVQAQNLRQNQAPNWQKDLTLRYNQLRKQTLQLAQRNGWFLRKNYSRQRILQLQEIDPYGQPIYYTSHNTEAARGTHTLAMHGQGSLPIAFSGNSPVMAGRLGLWDGGKVLTTHQEFTGSSARIAHKNSASILNDHATHLAGTLVAQGINADAQGMAFGANLSVWDYTDDIIEINSAAPDLLISNHAYGPVVGWVFNESRPGNDPNLKWEWWGNTAISSTEDYLFGFYTTRTQDLDRIAYNNPFHLMVRSADNKRGETGPPDGTPYYLKNTDTQSKRSRSRNDTYDVIPAEATAKNVLTIGAANLTYADPNQPILEGTTGFSGWGPTDDGRIKPDLLGVGSTVFSTLASSQSAYGALSGTSMASANVAGSLFLLQELYAKQRAPGLPATGQFMQAATLKGLAIHTAYRQNPASGPDYRQGWGLLNTEAAARLLLNEELAHTIQEKVLSTGNSFSQTVVAQGYEPLIVTLCWADPEGSATPVTANSLNSRIPKLVNDLDLRLSDGMYVDMPFVMDPERPDMAASRGNNDRDNVEQVYIANPIPGKTYTLTVSHKGKLTYSSQPFSLITSGLKRSKCDLTANISPNRDTVLCDGSTLPLQLANPSTDLRYQWLRNGTTLADGTNSDYRAVQEGSYTLRITNEKGCSATSQPVHIQVKKPLAAVTPTGNQWLCVGQTPVQLKATSANGAAIEWLRNNELLITERADTLSVTEPGRYQIRVTDDGCQALSNETVMQPSTLVQLELLPQETDLILPQGATITLRAPVDTTYRYQWYRDNQALANALSNRLVVAQAGVYKVLIKQQSCESFSSERIVQTSVVTGMIPEPTGAFSIYPNPADHTLSVRYENPLAKQVQLRIYDLKGALQQPVVTVKARNSQIDETVSVQGLPSGNYVLQLTDDSNTFSRRFVKK</sequence>
<keyword evidence="2" id="KW-0378">Hydrolase</keyword>
<evidence type="ECO:0000313" key="6">
    <source>
        <dbReference type="EMBL" id="MBD2701126.1"/>
    </source>
</evidence>
<dbReference type="Pfam" id="PF00082">
    <property type="entry name" value="Peptidase_S8"/>
    <property type="match status" value="1"/>
</dbReference>
<protein>
    <submittedName>
        <fullName evidence="6">S8 family peptidase</fullName>
    </submittedName>
</protein>
<evidence type="ECO:0000256" key="3">
    <source>
        <dbReference type="SAM" id="MobiDB-lite"/>
    </source>
</evidence>
<evidence type="ECO:0000259" key="5">
    <source>
        <dbReference type="Pfam" id="PF18962"/>
    </source>
</evidence>
<keyword evidence="2" id="KW-0720">Serine protease</keyword>
<dbReference type="PROSITE" id="PS51892">
    <property type="entry name" value="SUBTILASE"/>
    <property type="match status" value="1"/>
</dbReference>
<dbReference type="AlphaFoldDB" id="A0A927AQU0"/>
<dbReference type="Pfam" id="PF18962">
    <property type="entry name" value="Por_Secre_tail"/>
    <property type="match status" value="1"/>
</dbReference>
<reference evidence="6" key="1">
    <citation type="submission" date="2020-09" db="EMBL/GenBank/DDBJ databases">
        <authorList>
            <person name="Kim M.K."/>
        </authorList>
    </citation>
    <scope>NUCLEOTIDE SEQUENCE</scope>
    <source>
        <strain evidence="6">BT702</strain>
    </source>
</reference>
<dbReference type="PANTHER" id="PTHR43399:SF4">
    <property type="entry name" value="CELL WALL-ASSOCIATED PROTEASE"/>
    <property type="match status" value="1"/>
</dbReference>
<evidence type="ECO:0000256" key="1">
    <source>
        <dbReference type="ARBA" id="ARBA00011073"/>
    </source>
</evidence>
<feature type="domain" description="Peptidase S8/S53" evidence="4">
    <location>
        <begin position="124"/>
        <end position="428"/>
    </location>
</feature>
<accession>A0A927AQU0</accession>
<feature type="active site" description="Charge relay system" evidence="2">
    <location>
        <position position="142"/>
    </location>
</feature>
<dbReference type="InterPro" id="IPR013783">
    <property type="entry name" value="Ig-like_fold"/>
</dbReference>
<dbReference type="EMBL" id="JACWZY010000007">
    <property type="protein sequence ID" value="MBD2701126.1"/>
    <property type="molecule type" value="Genomic_DNA"/>
</dbReference>
<dbReference type="RefSeq" id="WP_190886979.1">
    <property type="nucleotide sequence ID" value="NZ_JACWZY010000007.1"/>
</dbReference>
<comment type="caution">
    <text evidence="6">The sequence shown here is derived from an EMBL/GenBank/DDBJ whole genome shotgun (WGS) entry which is preliminary data.</text>
</comment>
<dbReference type="Proteomes" id="UP000598820">
    <property type="component" value="Unassembled WGS sequence"/>
</dbReference>
<dbReference type="InterPro" id="IPR026444">
    <property type="entry name" value="Secre_tail"/>
</dbReference>
<feature type="active site" description="Charge relay system" evidence="2">
    <location>
        <position position="112"/>
    </location>
</feature>
<keyword evidence="2" id="KW-0645">Protease</keyword>
<evidence type="ECO:0000259" key="4">
    <source>
        <dbReference type="Pfam" id="PF00082"/>
    </source>
</evidence>